<sequence>MRFSKGDTIIEVMFSFVVFSMVIVGAFILMNQGIASAQRSLEITLVREQIDAQIDMARYVQKYERTTWESLIKPAPTGKLVSSVSEFGTDLSCPTSASLSDTFFFGRTSDAKTVTLYSVGAASYGLAPTYSLVDYLATTPKSYGIWLMIVPAETKSGGPADSATNKAYDLHVRSCWNSVGSSQPMTIGTVTRFYDVK</sequence>
<keyword evidence="1" id="KW-1133">Transmembrane helix</keyword>
<dbReference type="STRING" id="1332188.L336_0663"/>
<dbReference type="EMBL" id="CP005957">
    <property type="protein sequence ID" value="AGL62366.1"/>
    <property type="molecule type" value="Genomic_DNA"/>
</dbReference>
<name>R4PYQ4_9BACT</name>
<evidence type="ECO:0000313" key="2">
    <source>
        <dbReference type="EMBL" id="AGL62366.1"/>
    </source>
</evidence>
<gene>
    <name evidence="2" type="ORF">L336_0663</name>
</gene>
<protein>
    <recommendedName>
        <fullName evidence="4">Type II secretion system protein</fullName>
    </recommendedName>
</protein>
<dbReference type="AlphaFoldDB" id="R4PYQ4"/>
<dbReference type="RefSeq" id="WP_015641816.1">
    <property type="nucleotide sequence ID" value="NC_021219.1"/>
</dbReference>
<keyword evidence="3" id="KW-1185">Reference proteome</keyword>
<feature type="transmembrane region" description="Helical" evidence="1">
    <location>
        <begin position="12"/>
        <end position="30"/>
    </location>
</feature>
<evidence type="ECO:0000256" key="1">
    <source>
        <dbReference type="SAM" id="Phobius"/>
    </source>
</evidence>
<dbReference type="KEGG" id="saal:L336_0663"/>
<dbReference type="OrthoDB" id="9781710at2"/>
<organism evidence="2 3">
    <name type="scientific">Candidatus Saccharimonas aalborgensis</name>
    <dbReference type="NCBI Taxonomy" id="1332188"/>
    <lineage>
        <taxon>Bacteria</taxon>
        <taxon>Candidatus Saccharimonadota</taxon>
        <taxon>Candidatus Saccharimonadia</taxon>
        <taxon>Candidatus Saccharimonadales</taxon>
        <taxon>Candidatus Saccharimonadaceae</taxon>
        <taxon>Candidatus Saccharimonas</taxon>
    </lineage>
</organism>
<dbReference type="HOGENOM" id="CLU_1406487_0_0_0"/>
<evidence type="ECO:0000313" key="3">
    <source>
        <dbReference type="Proteomes" id="UP000013893"/>
    </source>
</evidence>
<dbReference type="Proteomes" id="UP000013893">
    <property type="component" value="Chromosome"/>
</dbReference>
<proteinExistence type="predicted"/>
<accession>R4PYQ4</accession>
<keyword evidence="1" id="KW-0812">Transmembrane</keyword>
<evidence type="ECO:0008006" key="4">
    <source>
        <dbReference type="Google" id="ProtNLM"/>
    </source>
</evidence>
<reference evidence="2 3" key="1">
    <citation type="journal article" date="2013" name="Nat. Biotechnol.">
        <title>Genome sequences of rare, uncultured bacteria obtained by differential coverage binning of multiple metagenomes.</title>
        <authorList>
            <person name="Albertsen M."/>
            <person name="Hugenholtz P."/>
            <person name="Skarshewski A."/>
            <person name="Nielsen K.L."/>
            <person name="Tyson G.W."/>
            <person name="Nielsen P.H."/>
        </authorList>
    </citation>
    <scope>NUCLEOTIDE SEQUENCE [LARGE SCALE GENOMIC DNA]</scope>
    <source>
        <strain evidence="2">TM71</strain>
    </source>
</reference>
<keyword evidence="1" id="KW-0472">Membrane</keyword>